<organism evidence="7 8">
    <name type="scientific">Salinibacter ruber</name>
    <dbReference type="NCBI Taxonomy" id="146919"/>
    <lineage>
        <taxon>Bacteria</taxon>
        <taxon>Pseudomonadati</taxon>
        <taxon>Rhodothermota</taxon>
        <taxon>Rhodothermia</taxon>
        <taxon>Rhodothermales</taxon>
        <taxon>Salinibacteraceae</taxon>
        <taxon>Salinibacter</taxon>
    </lineage>
</organism>
<feature type="domain" description="PKD" evidence="5">
    <location>
        <begin position="629"/>
        <end position="678"/>
    </location>
</feature>
<dbReference type="PANTHER" id="PTHR45739:SF8">
    <property type="entry name" value="FRAS1-RELATED EXTRACELLULAR MATRIX PROTEIN 1"/>
    <property type="match status" value="1"/>
</dbReference>
<feature type="compositionally biased region" description="Basic and acidic residues" evidence="4">
    <location>
        <begin position="1541"/>
        <end position="1558"/>
    </location>
</feature>
<dbReference type="SMART" id="SM00089">
    <property type="entry name" value="PKD"/>
    <property type="match status" value="3"/>
</dbReference>
<dbReference type="Pfam" id="PF16184">
    <property type="entry name" value="Cadherin_3"/>
    <property type="match status" value="1"/>
</dbReference>
<feature type="compositionally biased region" description="Low complexity" evidence="4">
    <location>
        <begin position="376"/>
        <end position="387"/>
    </location>
</feature>
<dbReference type="PROSITE" id="PS51854">
    <property type="entry name" value="CSPG"/>
    <property type="match status" value="1"/>
</dbReference>
<name>A0A9X3A9E9_9BACT</name>
<feature type="region of interest" description="Disordered" evidence="4">
    <location>
        <begin position="506"/>
        <end position="580"/>
    </location>
</feature>
<feature type="region of interest" description="Disordered" evidence="4">
    <location>
        <begin position="1532"/>
        <end position="1558"/>
    </location>
</feature>
<dbReference type="Gene3D" id="2.60.40.10">
    <property type="entry name" value="Immunoglobulins"/>
    <property type="match status" value="4"/>
</dbReference>
<feature type="region of interest" description="Disordered" evidence="4">
    <location>
        <begin position="983"/>
        <end position="1057"/>
    </location>
</feature>
<sequence length="1723" mass="180641">MTLGLDPDATEGNDEMFGEEREPPFPPDPSSLLARFVDEHLNDGNGLSDFPDSGMPVDIRQGSASFSGTKVYEINFATGDGASEVTISWNLPDGVTGTIEDRFGGGVYGPKTMEGTGSLTVGPDAPEAILTMEYSGNQPPTIDTNAGLDLTEGRRSSITTSELAASDPDDGPADLTFSVTSGPSEGELLLDGSQTSSFTQSDLEGGSLEYNHTGSGDDSFAFDLEDPSGDGPSGETFQIDVNAPPAASFSFAPSDPNVGETVTFDASGSEDPDGSVVEYRWDFDEDGQAEETTQSATTTVSFSSAGEKAVALTVEDGDGATGEASETVAVEAANQSPTASNDSAQTEAGQPVTTDVLANDTDPDGSLDASTVQVESGPSNGSASANSDGTITYAPDDGFTGTDSYTYTVADTEGARSSEATVMIEVNEGNRPPTASFSFDPSDPNVGETMTFDASGSEDPDGTIAEYRWDFDNDGETEATGQTASTSFPTPGEKAVALTVEDGDGATREATETVPVNAPPTVSNDTAQTEAGQPVTTDVLANDTGPDGSLDTSSVQVESGPSDGSASANGDGTITYAPDDGFTGTDSYTYTVADTEGARSSEATVMIEVRDLGESFITVWETTSPDSLVVIPTDTSNSSYDFVVDWGDGTTETYSGPDPDPTHSYDQAGTHTIEISGTFPRIYLNAAFNGSGDRANARRLQSIEQWGDIQWESMAGAFSGAENVTYNASDTPNLSDVTSMAFMLAEARSFNGEIGDWDVSGVTNMLALFAGAGNFNRDIGAWNVSNALAMSFMFFDAQNFNQDISGWDVSNVFLMDSMFSGASNFNQDIGSWETGNVTSTSAMFSAASSFNQDIGGWDVSSVEDMAFMFADASSFDQNIGAWNVSNVTDMHAMFAGATSFDQDLGSWDVSSVDDSQPDSPDSFEDFLASTKLSSSNYDALLKGWQELDLTDGLIFDAGQSQYTSNAQAARQNIIDKEGWTINDGGLVGSNQPPTASNDTAQTGEGQPVTTDVLANDTDPDGSLDASSVQVESGPSDGSASANGDGTITYAPDDGFTGTDSYTYTVADTEGARSGESTVTIEVTDNAPPTASFSFAPSDPNVGETVTFDASGSEDPDGSVVEYRWDFNNDGQAEETTQSATTTVSFSSAGEKAVALTVEDDDGATGEATETVAVEAADQPPAAPASLTANAAGRKVRLNWAPNTRDNLAGYNLYRSTSSFSDTSEATKLNDSLVADTEYTDTEVSSGTEYFYRASSVDTASNESALSGVASAYLQPEAVEASVARTFGEASGPGDYRLVALPGAPDTSLAASISGEAGAEWQAYREAGDDLRRYRSSAEEEFSFRKGRGYWLTSRQEWALQDSIEAASLQDSTTAIPLNPGGWTIVANPFGEAVPFTALNRANGGDLQALWPFGGAFSDTSAVFKSARQGQAYYLFSEDPGRDSLQVPHPALTEGSAAGSSETRALQAASGEAASAKAAAPATIALSARPAGEGEMGPGATSTVRVGLAGERGPGTLRAPPGGLEAVSLRVVRGGQEESGQGEEKRLLMRDRRRAEGEGETFRLRLESQVEGPIRIQARGADSLGARSAALIDRSEKTTYDLSRDGPIQITPGQEKRRLEVAIGSESYVEGKREEAMPEEVRLTSYPNPAGRRATVEYALPEAREVTLQVYDVLGRRVATLEQGRKKAGRHTARLETGRLSSGVYFGRLEAGEQTRTQKITVVR</sequence>
<dbReference type="InterPro" id="IPR003961">
    <property type="entry name" value="FN3_dom"/>
</dbReference>
<accession>A0A9X3A9E9</accession>
<dbReference type="Pfam" id="PF03382">
    <property type="entry name" value="DUF285"/>
    <property type="match status" value="1"/>
</dbReference>
<dbReference type="SUPFAM" id="SSF49299">
    <property type="entry name" value="PKD domain"/>
    <property type="match status" value="4"/>
</dbReference>
<evidence type="ECO:0000259" key="6">
    <source>
        <dbReference type="PROSITE" id="PS50853"/>
    </source>
</evidence>
<evidence type="ECO:0000256" key="1">
    <source>
        <dbReference type="ARBA" id="ARBA00022729"/>
    </source>
</evidence>
<dbReference type="InterPro" id="IPR026444">
    <property type="entry name" value="Secre_tail"/>
</dbReference>
<dbReference type="Gene3D" id="2.60.40.2810">
    <property type="match status" value="2"/>
</dbReference>
<dbReference type="Gene3D" id="2.60.40.3440">
    <property type="match status" value="1"/>
</dbReference>
<feature type="compositionally biased region" description="Polar residues" evidence="4">
    <location>
        <begin position="1024"/>
        <end position="1045"/>
    </location>
</feature>
<gene>
    <name evidence="7" type="ORF">GGP45_003231</name>
</gene>
<dbReference type="NCBIfam" id="NF012211">
    <property type="entry name" value="tand_rpt_95"/>
    <property type="match status" value="3"/>
</dbReference>
<feature type="domain" description="PKD" evidence="5">
    <location>
        <begin position="433"/>
        <end position="523"/>
    </location>
</feature>
<keyword evidence="3" id="KW-0325">Glycoprotein</keyword>
<dbReference type="SUPFAM" id="SSF49265">
    <property type="entry name" value="Fibronectin type III"/>
    <property type="match status" value="1"/>
</dbReference>
<evidence type="ECO:0000313" key="7">
    <source>
        <dbReference type="EMBL" id="MCS4122863.1"/>
    </source>
</evidence>
<dbReference type="Pfam" id="PF18962">
    <property type="entry name" value="Por_Secre_tail"/>
    <property type="match status" value="1"/>
</dbReference>
<dbReference type="InterPro" id="IPR051561">
    <property type="entry name" value="FRAS1_ECM"/>
</dbReference>
<dbReference type="Proteomes" id="UP001155144">
    <property type="component" value="Unassembled WGS sequence"/>
</dbReference>
<dbReference type="EMBL" id="JANUBL010000011">
    <property type="protein sequence ID" value="MCS4122863.1"/>
    <property type="molecule type" value="Genomic_DNA"/>
</dbReference>
<dbReference type="InterPro" id="IPR013783">
    <property type="entry name" value="Ig-like_fold"/>
</dbReference>
<feature type="region of interest" description="Disordered" evidence="4">
    <location>
        <begin position="354"/>
        <end position="401"/>
    </location>
</feature>
<dbReference type="Gene3D" id="2.60.40.4070">
    <property type="match status" value="1"/>
</dbReference>
<feature type="compositionally biased region" description="Polar residues" evidence="4">
    <location>
        <begin position="520"/>
        <end position="536"/>
    </location>
</feature>
<proteinExistence type="predicted"/>
<feature type="region of interest" description="Disordered" evidence="4">
    <location>
        <begin position="154"/>
        <end position="173"/>
    </location>
</feature>
<dbReference type="InterPro" id="IPR036116">
    <property type="entry name" value="FN3_sf"/>
</dbReference>
<dbReference type="InterPro" id="IPR011889">
    <property type="entry name" value="Liste_lipo_26"/>
</dbReference>
<feature type="region of interest" description="Disordered" evidence="4">
    <location>
        <begin position="1444"/>
        <end position="1468"/>
    </location>
</feature>
<dbReference type="Pfam" id="PF18911">
    <property type="entry name" value="PKD_4"/>
    <property type="match status" value="3"/>
</dbReference>
<evidence type="ECO:0000256" key="4">
    <source>
        <dbReference type="SAM" id="MobiDB-lite"/>
    </source>
</evidence>
<dbReference type="PANTHER" id="PTHR45739">
    <property type="entry name" value="MATRIX PROTEIN, PUTATIVE-RELATED"/>
    <property type="match status" value="1"/>
</dbReference>
<feature type="region of interest" description="Disordered" evidence="4">
    <location>
        <begin position="1"/>
        <end position="30"/>
    </location>
</feature>
<feature type="compositionally biased region" description="Polar residues" evidence="4">
    <location>
        <begin position="550"/>
        <end position="572"/>
    </location>
</feature>
<protein>
    <submittedName>
        <fullName evidence="7">Surface protein</fullName>
    </submittedName>
</protein>
<keyword evidence="1" id="KW-0732">Signal</keyword>
<dbReference type="Pfam" id="PF17963">
    <property type="entry name" value="Big_9"/>
    <property type="match status" value="3"/>
</dbReference>
<dbReference type="NCBIfam" id="TIGR04183">
    <property type="entry name" value="Por_Secre_tail"/>
    <property type="match status" value="1"/>
</dbReference>
<feature type="domain" description="Fibronectin type-III" evidence="6">
    <location>
        <begin position="1179"/>
        <end position="1276"/>
    </location>
</feature>
<dbReference type="PROSITE" id="PS50093">
    <property type="entry name" value="PKD"/>
    <property type="match status" value="4"/>
</dbReference>
<dbReference type="NCBIfam" id="TIGR02167">
    <property type="entry name" value="Liste_lipo_26"/>
    <property type="match status" value="2"/>
</dbReference>
<evidence type="ECO:0000256" key="3">
    <source>
        <dbReference type="ARBA" id="ARBA00023180"/>
    </source>
</evidence>
<dbReference type="PROSITE" id="PS50853">
    <property type="entry name" value="FN3"/>
    <property type="match status" value="1"/>
</dbReference>
<comment type="caution">
    <text evidence="7">The sequence shown here is derived from an EMBL/GenBank/DDBJ whole genome shotgun (WGS) entry which is preliminary data.</text>
</comment>
<feature type="compositionally biased region" description="Acidic residues" evidence="4">
    <location>
        <begin position="8"/>
        <end position="17"/>
    </location>
</feature>
<dbReference type="InterPro" id="IPR022409">
    <property type="entry name" value="PKD/Chitinase_dom"/>
</dbReference>
<dbReference type="CDD" id="cd00146">
    <property type="entry name" value="PKD"/>
    <property type="match status" value="3"/>
</dbReference>
<dbReference type="InterPro" id="IPR035986">
    <property type="entry name" value="PKD_dom_sf"/>
</dbReference>
<feature type="compositionally biased region" description="Polar residues" evidence="4">
    <location>
        <begin position="192"/>
        <end position="202"/>
    </location>
</feature>
<reference evidence="7" key="1">
    <citation type="submission" date="2022-08" db="EMBL/GenBank/DDBJ databases">
        <title>Genomic Encyclopedia of Type Strains, Phase V (KMG-V): Genome sequencing to study the core and pangenomes of soil and plant-associated prokaryotes.</title>
        <authorList>
            <person name="Whitman W."/>
        </authorList>
    </citation>
    <scope>NUCLEOTIDE SEQUENCE</scope>
    <source>
        <strain evidence="7">SP3026</strain>
    </source>
</reference>
<dbReference type="InterPro" id="IPR039005">
    <property type="entry name" value="CSPG_rpt"/>
</dbReference>
<dbReference type="InterPro" id="IPR005046">
    <property type="entry name" value="DUF285"/>
</dbReference>
<dbReference type="GO" id="GO:0009653">
    <property type="term" value="P:anatomical structure morphogenesis"/>
    <property type="evidence" value="ECO:0007669"/>
    <property type="project" value="TreeGrafter"/>
</dbReference>
<dbReference type="RefSeq" id="WP_259040533.1">
    <property type="nucleotide sequence ID" value="NZ_JANUBL010000011.1"/>
</dbReference>
<feature type="region of interest" description="Disordered" evidence="4">
    <location>
        <begin position="180"/>
        <end position="232"/>
    </location>
</feature>
<evidence type="ECO:0000256" key="2">
    <source>
        <dbReference type="ARBA" id="ARBA00022737"/>
    </source>
</evidence>
<evidence type="ECO:0000313" key="8">
    <source>
        <dbReference type="Proteomes" id="UP001155144"/>
    </source>
</evidence>
<feature type="domain" description="PKD" evidence="5">
    <location>
        <begin position="245"/>
        <end position="332"/>
    </location>
</feature>
<evidence type="ECO:0000259" key="5">
    <source>
        <dbReference type="PROSITE" id="PS50093"/>
    </source>
</evidence>
<feature type="compositionally biased region" description="Polar residues" evidence="4">
    <location>
        <begin position="988"/>
        <end position="1009"/>
    </location>
</feature>
<dbReference type="InterPro" id="IPR000601">
    <property type="entry name" value="PKD_dom"/>
</dbReference>
<feature type="domain" description="PKD" evidence="5">
    <location>
        <begin position="1088"/>
        <end position="1175"/>
    </location>
</feature>
<keyword evidence="2" id="KW-0677">Repeat</keyword>